<protein>
    <submittedName>
        <fullName evidence="2">MBL fold metallo-hydrolase</fullName>
    </submittedName>
</protein>
<evidence type="ECO:0000259" key="1">
    <source>
        <dbReference type="SMART" id="SM00849"/>
    </source>
</evidence>
<dbReference type="Gene3D" id="3.60.15.10">
    <property type="entry name" value="Ribonuclease Z/Hydroxyacylglutathione hydrolase-like"/>
    <property type="match status" value="1"/>
</dbReference>
<organism evidence="2 3">
    <name type="scientific">Methanochimaera problematica</name>
    <dbReference type="NCBI Taxonomy" id="2609417"/>
    <lineage>
        <taxon>Archaea</taxon>
        <taxon>Methanobacteriati</taxon>
        <taxon>Methanobacteriota</taxon>
        <taxon>Stenosarchaea group</taxon>
        <taxon>Methanomicrobia</taxon>
        <taxon>Methanomicrobiales</taxon>
        <taxon>Methanomicrobiaceae</taxon>
        <taxon>Methanochimaera</taxon>
    </lineage>
</organism>
<gene>
    <name evidence="2" type="ORF">F1737_00995</name>
</gene>
<keyword evidence="3" id="KW-1185">Reference proteome</keyword>
<reference evidence="2 3" key="1">
    <citation type="submission" date="2019-09" db="EMBL/GenBank/DDBJ databases">
        <title>The complete genome of Methanoplanus sp. FWC-SCC4.</title>
        <authorList>
            <person name="Chen S.-C."/>
            <person name="Zhou Y.-Z."/>
            <person name="Lai M.-C."/>
        </authorList>
    </citation>
    <scope>NUCLEOTIDE SEQUENCE [LARGE SCALE GENOMIC DNA]</scope>
    <source>
        <strain evidence="2 3">FWC-SCC4</strain>
    </source>
</reference>
<dbReference type="GeneID" id="85228702"/>
<dbReference type="EMBL" id="CP043875">
    <property type="protein sequence ID" value="WOF15356.1"/>
    <property type="molecule type" value="Genomic_DNA"/>
</dbReference>
<evidence type="ECO:0000313" key="2">
    <source>
        <dbReference type="EMBL" id="WOF15356.1"/>
    </source>
</evidence>
<dbReference type="PANTHER" id="PTHR47619">
    <property type="entry name" value="METALLO-HYDROLASE YYCJ-RELATED"/>
    <property type="match status" value="1"/>
</dbReference>
<dbReference type="AlphaFoldDB" id="A0AA97I2Z7"/>
<name>A0AA97I2Z7_9EURY</name>
<dbReference type="SUPFAM" id="SSF56281">
    <property type="entry name" value="Metallo-hydrolase/oxidoreductase"/>
    <property type="match status" value="1"/>
</dbReference>
<dbReference type="RefSeq" id="WP_317136925.1">
    <property type="nucleotide sequence ID" value="NZ_CP043875.1"/>
</dbReference>
<dbReference type="InterPro" id="IPR036866">
    <property type="entry name" value="RibonucZ/Hydroxyglut_hydro"/>
</dbReference>
<proteinExistence type="predicted"/>
<dbReference type="SMART" id="SM00849">
    <property type="entry name" value="Lactamase_B"/>
    <property type="match status" value="1"/>
</dbReference>
<evidence type="ECO:0000313" key="3">
    <source>
        <dbReference type="Proteomes" id="UP001301797"/>
    </source>
</evidence>
<dbReference type="PANTHER" id="PTHR47619:SF1">
    <property type="entry name" value="EXODEOXYRIBONUCLEASE WALJ"/>
    <property type="match status" value="1"/>
</dbReference>
<accession>A0AA97I2Z7</accession>
<dbReference type="InterPro" id="IPR052533">
    <property type="entry name" value="WalJ/YycJ-like"/>
</dbReference>
<dbReference type="Pfam" id="PF12706">
    <property type="entry name" value="Lactamase_B_2"/>
    <property type="match status" value="1"/>
</dbReference>
<dbReference type="InterPro" id="IPR001279">
    <property type="entry name" value="Metallo-B-lactamas"/>
</dbReference>
<dbReference type="Proteomes" id="UP001301797">
    <property type="component" value="Chromosome"/>
</dbReference>
<feature type="domain" description="Metallo-beta-lactamase" evidence="1">
    <location>
        <begin position="11"/>
        <end position="192"/>
    </location>
</feature>
<dbReference type="KEGG" id="mefw:F1737_00995"/>
<sequence length="258" mass="28272">MKATVLASGSKGNCTYIEGDSGAILIDAGLSAKETLKRLELSDGKKDLIKAILVTHEHTDHIKGLDVLARKLGVPVISTQGTLWEFEGKRKSDKPITLEAIKTGEEFSVDGFFVKAFSTYHDACDPCGFCISENDTMLGFCTDTGQITDKMLSYLQKCDSLILESNHCPIMLENGPYPVFLKERIRDVKRGHLSNNAASECLNKMNGDVGDVILAHLSEENNRPDKALETARKGTGLFADSINFHVSLQHEPAKTIEI</sequence>